<reference evidence="1" key="1">
    <citation type="submission" date="2022-11" db="EMBL/GenBank/DDBJ databases">
        <authorList>
            <person name="Kikuchi T."/>
        </authorList>
    </citation>
    <scope>NUCLEOTIDE SEQUENCE</scope>
    <source>
        <strain evidence="1">PS1010</strain>
    </source>
</reference>
<organism evidence="1 2">
    <name type="scientific">Caenorhabditis angaria</name>
    <dbReference type="NCBI Taxonomy" id="860376"/>
    <lineage>
        <taxon>Eukaryota</taxon>
        <taxon>Metazoa</taxon>
        <taxon>Ecdysozoa</taxon>
        <taxon>Nematoda</taxon>
        <taxon>Chromadorea</taxon>
        <taxon>Rhabditida</taxon>
        <taxon>Rhabditina</taxon>
        <taxon>Rhabditomorpha</taxon>
        <taxon>Rhabditoidea</taxon>
        <taxon>Rhabditidae</taxon>
        <taxon>Peloderinae</taxon>
        <taxon>Caenorhabditis</taxon>
    </lineage>
</organism>
<accession>A0A9P1IPS0</accession>
<evidence type="ECO:0000313" key="1">
    <source>
        <dbReference type="EMBL" id="CAI5447147.1"/>
    </source>
</evidence>
<protein>
    <submittedName>
        <fullName evidence="1">Uncharacterized protein</fullName>
    </submittedName>
</protein>
<comment type="caution">
    <text evidence="1">The sequence shown here is derived from an EMBL/GenBank/DDBJ whole genome shotgun (WGS) entry which is preliminary data.</text>
</comment>
<dbReference type="AlphaFoldDB" id="A0A9P1IPS0"/>
<name>A0A9P1IPS0_9PELO</name>
<evidence type="ECO:0000313" key="2">
    <source>
        <dbReference type="Proteomes" id="UP001152747"/>
    </source>
</evidence>
<sequence length="134" mass="15727">MSNEKVSIRAKKKGRKCDNRFGTSETGIISRHQEGRGNSTSWQFYFLLEKGLRNAGNIKTIIEVNISCMIVIFEEKWRERFKLPNLLFKNQCFRLHLASQKTCVFLVVSTCANRASGKRKKKKKKRKRNFHFLL</sequence>
<dbReference type="Proteomes" id="UP001152747">
    <property type="component" value="Unassembled WGS sequence"/>
</dbReference>
<dbReference type="EMBL" id="CANHGI010000004">
    <property type="protein sequence ID" value="CAI5447147.1"/>
    <property type="molecule type" value="Genomic_DNA"/>
</dbReference>
<gene>
    <name evidence="1" type="ORF">CAMP_LOCUS9784</name>
</gene>
<proteinExistence type="predicted"/>
<keyword evidence="2" id="KW-1185">Reference proteome</keyword>